<organism evidence="3 4">
    <name type="scientific">Aquincola tertiaricarbonis</name>
    <dbReference type="NCBI Taxonomy" id="391953"/>
    <lineage>
        <taxon>Bacteria</taxon>
        <taxon>Pseudomonadati</taxon>
        <taxon>Pseudomonadota</taxon>
        <taxon>Betaproteobacteria</taxon>
        <taxon>Burkholderiales</taxon>
        <taxon>Sphaerotilaceae</taxon>
        <taxon>Aquincola</taxon>
    </lineage>
</organism>
<gene>
    <name evidence="3" type="ORF">MW290_09955</name>
</gene>
<accession>A0ABY4S560</accession>
<dbReference type="Pfam" id="PF10135">
    <property type="entry name" value="Rod-binding"/>
    <property type="match status" value="1"/>
</dbReference>
<feature type="domain" description="Flagellar protein FlgJ N-terminal" evidence="2">
    <location>
        <begin position="48"/>
        <end position="94"/>
    </location>
</feature>
<dbReference type="RefSeq" id="WP_250194509.1">
    <property type="nucleotide sequence ID" value="NZ_CP097635.1"/>
</dbReference>
<evidence type="ECO:0000259" key="2">
    <source>
        <dbReference type="Pfam" id="PF10135"/>
    </source>
</evidence>
<name>A0ABY4S560_AQUTE</name>
<dbReference type="Proteomes" id="UP001056201">
    <property type="component" value="Chromosome 1"/>
</dbReference>
<keyword evidence="4" id="KW-1185">Reference proteome</keyword>
<protein>
    <submittedName>
        <fullName evidence="3">Rod-binding protein</fullName>
    </submittedName>
</protein>
<dbReference type="EMBL" id="CP097635">
    <property type="protein sequence ID" value="URI06246.1"/>
    <property type="molecule type" value="Genomic_DNA"/>
</dbReference>
<reference evidence="3" key="1">
    <citation type="submission" date="2022-05" db="EMBL/GenBank/DDBJ databases">
        <title>An RpoN-dependent PEP-CTERM gene is involved in floc formation of an Aquincola tertiaricarbonis strain.</title>
        <authorList>
            <person name="Qiu D."/>
            <person name="Xia M."/>
        </authorList>
    </citation>
    <scope>NUCLEOTIDE SEQUENCE</scope>
    <source>
        <strain evidence="3">RN12</strain>
    </source>
</reference>
<proteinExistence type="predicted"/>
<dbReference type="InterPro" id="IPR019301">
    <property type="entry name" value="Flagellar_prot_FlgJ_N"/>
</dbReference>
<evidence type="ECO:0000313" key="4">
    <source>
        <dbReference type="Proteomes" id="UP001056201"/>
    </source>
</evidence>
<feature type="region of interest" description="Disordered" evidence="1">
    <location>
        <begin position="1"/>
        <end position="21"/>
    </location>
</feature>
<evidence type="ECO:0000256" key="1">
    <source>
        <dbReference type="SAM" id="MobiDB-lite"/>
    </source>
</evidence>
<evidence type="ECO:0000313" key="3">
    <source>
        <dbReference type="EMBL" id="URI06246.1"/>
    </source>
</evidence>
<sequence length="114" mass="12123">MSGIEPLRGRANGPAATDDEALRVKAGQAAEKFEAQMIKQMLHQMRSSMRELADEDSPFKNKTNDDMLDLADGLLADQMASQRAFGVADALLRQLLPPAAPATPGPAPLPPAKG</sequence>